<organism evidence="1 2">
    <name type="scientific">Dentiscutata heterogama</name>
    <dbReference type="NCBI Taxonomy" id="1316150"/>
    <lineage>
        <taxon>Eukaryota</taxon>
        <taxon>Fungi</taxon>
        <taxon>Fungi incertae sedis</taxon>
        <taxon>Mucoromycota</taxon>
        <taxon>Glomeromycotina</taxon>
        <taxon>Glomeromycetes</taxon>
        <taxon>Diversisporales</taxon>
        <taxon>Gigasporaceae</taxon>
        <taxon>Dentiscutata</taxon>
    </lineage>
</organism>
<protein>
    <submittedName>
        <fullName evidence="1">6683_t:CDS:1</fullName>
    </submittedName>
</protein>
<keyword evidence="2" id="KW-1185">Reference proteome</keyword>
<dbReference type="Proteomes" id="UP000789702">
    <property type="component" value="Unassembled WGS sequence"/>
</dbReference>
<comment type="caution">
    <text evidence="1">The sequence shown here is derived from an EMBL/GenBank/DDBJ whole genome shotgun (WGS) entry which is preliminary data.</text>
</comment>
<evidence type="ECO:0000313" key="2">
    <source>
        <dbReference type="Proteomes" id="UP000789702"/>
    </source>
</evidence>
<evidence type="ECO:0000313" key="1">
    <source>
        <dbReference type="EMBL" id="CAG8721903.1"/>
    </source>
</evidence>
<dbReference type="EMBL" id="CAJVPU010033227">
    <property type="protein sequence ID" value="CAG8721903.1"/>
    <property type="molecule type" value="Genomic_DNA"/>
</dbReference>
<sequence>ITSVLRQLFRNILPSWEDLAPLKLSKLSKLPALEEEPELEEKRKSDYETTIAYQNTEIR</sequence>
<gene>
    <name evidence="1" type="ORF">DHETER_LOCUS12883</name>
</gene>
<accession>A0ACA9PUR6</accession>
<proteinExistence type="predicted"/>
<reference evidence="1" key="1">
    <citation type="submission" date="2021-06" db="EMBL/GenBank/DDBJ databases">
        <authorList>
            <person name="Kallberg Y."/>
            <person name="Tangrot J."/>
            <person name="Rosling A."/>
        </authorList>
    </citation>
    <scope>NUCLEOTIDE SEQUENCE</scope>
    <source>
        <strain evidence="1">IL203A</strain>
    </source>
</reference>
<feature type="non-terminal residue" evidence="1">
    <location>
        <position position="1"/>
    </location>
</feature>
<name>A0ACA9PUR6_9GLOM</name>
<feature type="non-terminal residue" evidence="1">
    <location>
        <position position="59"/>
    </location>
</feature>